<dbReference type="EMBL" id="NAJP01000045">
    <property type="protein sequence ID" value="TKA38342.1"/>
    <property type="molecule type" value="Genomic_DNA"/>
</dbReference>
<accession>A0A4U0USD9</accession>
<evidence type="ECO:0000313" key="2">
    <source>
        <dbReference type="Proteomes" id="UP000310066"/>
    </source>
</evidence>
<gene>
    <name evidence="1" type="ORF">B0A54_10633</name>
</gene>
<comment type="caution">
    <text evidence="1">The sequence shown here is derived from an EMBL/GenBank/DDBJ whole genome shotgun (WGS) entry which is preliminary data.</text>
</comment>
<protein>
    <submittedName>
        <fullName evidence="1">Uncharacterized protein</fullName>
    </submittedName>
</protein>
<dbReference type="AlphaFoldDB" id="A0A4U0USD9"/>
<reference evidence="1 2" key="1">
    <citation type="submission" date="2017-03" db="EMBL/GenBank/DDBJ databases">
        <title>Genomes of endolithic fungi from Antarctica.</title>
        <authorList>
            <person name="Coleine C."/>
            <person name="Masonjones S."/>
            <person name="Stajich J.E."/>
        </authorList>
    </citation>
    <scope>NUCLEOTIDE SEQUENCE [LARGE SCALE GENOMIC DNA]</scope>
    <source>
        <strain evidence="1 2">CCFEE 5311</strain>
    </source>
</reference>
<proteinExistence type="predicted"/>
<dbReference type="Proteomes" id="UP000310066">
    <property type="component" value="Unassembled WGS sequence"/>
</dbReference>
<sequence>MTTVPRASLLGIPTELRLQIYDSLIDEDVNYAVIKRWTGGHGRDGFFTTATRNPEARLNLPWLSAILSCPTIAYEMRSLMRNRKEGDSKYTTYVMSAELGNGGGDVRDVTWQRLPCAPSDAEVLIIECGAESDDFEPWGDGGPRNIVRSMYQTLNLFLHCGPRLDPTNPLLLGHVHLRELVVNVRMRGEIRQYFSMSGEPIKFSRSAYTLIRDMILRPLCYTGLLVGYVDRAAISDGKEESVMPMRTERGGVPEHWDRYGFEWGVGEVAAAR</sequence>
<evidence type="ECO:0000313" key="1">
    <source>
        <dbReference type="EMBL" id="TKA38342.1"/>
    </source>
</evidence>
<organism evidence="1 2">
    <name type="scientific">Friedmanniomyces endolithicus</name>
    <dbReference type="NCBI Taxonomy" id="329885"/>
    <lineage>
        <taxon>Eukaryota</taxon>
        <taxon>Fungi</taxon>
        <taxon>Dikarya</taxon>
        <taxon>Ascomycota</taxon>
        <taxon>Pezizomycotina</taxon>
        <taxon>Dothideomycetes</taxon>
        <taxon>Dothideomycetidae</taxon>
        <taxon>Mycosphaerellales</taxon>
        <taxon>Teratosphaeriaceae</taxon>
        <taxon>Friedmanniomyces</taxon>
    </lineage>
</organism>
<dbReference type="OrthoDB" id="3813486at2759"/>
<name>A0A4U0USD9_9PEZI</name>